<feature type="domain" description="YEATS" evidence="15">
    <location>
        <begin position="23"/>
        <end position="166"/>
    </location>
</feature>
<evidence type="ECO:0000256" key="6">
    <source>
        <dbReference type="ARBA" id="ARBA00023054"/>
    </source>
</evidence>
<feature type="region of interest" description="Disordered" evidence="14">
    <location>
        <begin position="1"/>
        <end position="21"/>
    </location>
</feature>
<comment type="function">
    <text evidence="9">Chromatin reader component of the NuA4 histone acetyltransferase (HAT) complex, a complex involved in transcriptional activation of select genes principally by acetylation of nucleosomal histones H4 and H2A. Specifically recognizes and binds acylated histone H3, with a preference for histone H3 diacetylated at 'Lys-18' and 'Lys-27' (H3K18ac and H3K27ac) or histone H3 diacetylated at 'Lys-14' and 'Lys-27' (H3K14ac and H3K27ac). Also able to recognize and bind crotonylated histone H3. May also recognize and bind histone H3 succinylated at 'Lys-122' (H3K122succ); additional evidences are however required to confirm this result in vivo. Plays a key role in histone variant H2AZ1/H2A.Z deposition into specific chromatin regions: recognizes and binds H3K14ac and H3K27ac on the promoters of actively transcribed genes and recruits NuA4-related complex to deposit H2AZ1/H2A.Z. H2AZ1/H2A.Z deposition is required for maintenance of embryonic stem cell.</text>
</comment>
<evidence type="ECO:0000256" key="1">
    <source>
        <dbReference type="ARBA" id="ARBA00022499"/>
    </source>
</evidence>
<dbReference type="OrthoDB" id="16041at2759"/>
<dbReference type="PANTHER" id="PTHR47573:SF1">
    <property type="entry name" value="PROTEIN AF-9 HOMOLOG"/>
    <property type="match status" value="1"/>
</dbReference>
<evidence type="ECO:0000256" key="8">
    <source>
        <dbReference type="ARBA" id="ARBA00023242"/>
    </source>
</evidence>
<accession>A0A9P0H6S5</accession>
<dbReference type="PROSITE" id="PS51037">
    <property type="entry name" value="YEATS"/>
    <property type="match status" value="1"/>
</dbReference>
<feature type="compositionally biased region" description="Polar residues" evidence="14">
    <location>
        <begin position="1"/>
        <end position="13"/>
    </location>
</feature>
<evidence type="ECO:0000256" key="5">
    <source>
        <dbReference type="ARBA" id="ARBA00023015"/>
    </source>
</evidence>
<keyword evidence="5" id="KW-0805">Transcription regulation</keyword>
<protein>
    <recommendedName>
        <fullName evidence="11">YEATS domain-containing protein 4</fullName>
    </recommendedName>
</protein>
<dbReference type="CDD" id="cd16909">
    <property type="entry name" value="YEATS_GAS41_like"/>
    <property type="match status" value="1"/>
</dbReference>
<dbReference type="PANTHER" id="PTHR47573">
    <property type="entry name" value="PROTEIN AF-9 HOMOLOG"/>
    <property type="match status" value="1"/>
</dbReference>
<dbReference type="InterPro" id="IPR038704">
    <property type="entry name" value="YEAST_sf"/>
</dbReference>
<dbReference type="EMBL" id="OV725079">
    <property type="protein sequence ID" value="CAH1396515.1"/>
    <property type="molecule type" value="Genomic_DNA"/>
</dbReference>
<keyword evidence="1" id="KW-1017">Isopeptide bond</keyword>
<name>A0A9P0H6S5_NEZVI</name>
<comment type="subcellular location">
    <subcellularLocation>
        <location evidence="12">Nucleus</location>
    </subcellularLocation>
</comment>
<organism evidence="16 17">
    <name type="scientific">Nezara viridula</name>
    <name type="common">Southern green stink bug</name>
    <name type="synonym">Cimex viridulus</name>
    <dbReference type="NCBI Taxonomy" id="85310"/>
    <lineage>
        <taxon>Eukaryota</taxon>
        <taxon>Metazoa</taxon>
        <taxon>Ecdysozoa</taxon>
        <taxon>Arthropoda</taxon>
        <taxon>Hexapoda</taxon>
        <taxon>Insecta</taxon>
        <taxon>Pterygota</taxon>
        <taxon>Neoptera</taxon>
        <taxon>Paraneoptera</taxon>
        <taxon>Hemiptera</taxon>
        <taxon>Heteroptera</taxon>
        <taxon>Panheteroptera</taxon>
        <taxon>Pentatomomorpha</taxon>
        <taxon>Pentatomoidea</taxon>
        <taxon>Pentatomidae</taxon>
        <taxon>Pentatominae</taxon>
        <taxon>Nezara</taxon>
    </lineage>
</organism>
<dbReference type="GO" id="GO:0006325">
    <property type="term" value="P:chromatin organization"/>
    <property type="evidence" value="ECO:0007669"/>
    <property type="project" value="UniProtKB-KW"/>
</dbReference>
<evidence type="ECO:0000256" key="14">
    <source>
        <dbReference type="SAM" id="MobiDB-lite"/>
    </source>
</evidence>
<gene>
    <name evidence="16" type="ORF">NEZAVI_LOCUS6571</name>
</gene>
<keyword evidence="17" id="KW-1185">Reference proteome</keyword>
<feature type="coiled-coil region" evidence="13">
    <location>
        <begin position="195"/>
        <end position="229"/>
    </location>
</feature>
<dbReference type="FunFam" id="2.60.40.1970:FF:000002">
    <property type="entry name" value="YEATS domain-containing protein 4"/>
    <property type="match status" value="1"/>
</dbReference>
<keyword evidence="6 13" id="KW-0175">Coiled coil</keyword>
<keyword evidence="8 12" id="KW-0539">Nucleus</keyword>
<sequence length="235" mass="27214">MKLYPQGTNSNPTELGPESSGGRMKGVCVVKPVVFGNVARYFGKKREEDGHTHQWTVYVKPYNNEDMSVYIKKVTFKLHESYANQNRVVLKPPYEVTETGWGEFEIVIKIYFHDSNERPVTLYHILKLFQSGPEDVLSKNALVSEFYEEIVFQDPTAFMHHLLTTTHPITSGVWKHETDFEEKRIKTLESIMNGKTVVRERINELKEKLKLAKETIAKFKEEIEISKRNSANFSP</sequence>
<dbReference type="Pfam" id="PF03366">
    <property type="entry name" value="YEATS"/>
    <property type="match status" value="1"/>
</dbReference>
<evidence type="ECO:0000256" key="2">
    <source>
        <dbReference type="ARBA" id="ARBA00022604"/>
    </source>
</evidence>
<evidence type="ECO:0000256" key="7">
    <source>
        <dbReference type="ARBA" id="ARBA00023163"/>
    </source>
</evidence>
<evidence type="ECO:0000256" key="12">
    <source>
        <dbReference type="PROSITE-ProRule" id="PRU00376"/>
    </source>
</evidence>
<reference evidence="16" key="1">
    <citation type="submission" date="2022-01" db="EMBL/GenBank/DDBJ databases">
        <authorList>
            <person name="King R."/>
        </authorList>
    </citation>
    <scope>NUCLEOTIDE SEQUENCE</scope>
</reference>
<evidence type="ECO:0000256" key="13">
    <source>
        <dbReference type="SAM" id="Coils"/>
    </source>
</evidence>
<keyword evidence="2" id="KW-0341">Growth regulation</keyword>
<keyword evidence="7" id="KW-0804">Transcription</keyword>
<dbReference type="GO" id="GO:0005654">
    <property type="term" value="C:nucleoplasm"/>
    <property type="evidence" value="ECO:0007669"/>
    <property type="project" value="UniProtKB-ARBA"/>
</dbReference>
<evidence type="ECO:0000256" key="4">
    <source>
        <dbReference type="ARBA" id="ARBA00022853"/>
    </source>
</evidence>
<dbReference type="AlphaFoldDB" id="A0A9P0H6S5"/>
<evidence type="ECO:0000313" key="16">
    <source>
        <dbReference type="EMBL" id="CAH1396515.1"/>
    </source>
</evidence>
<evidence type="ECO:0000313" key="17">
    <source>
        <dbReference type="Proteomes" id="UP001152798"/>
    </source>
</evidence>
<dbReference type="Proteomes" id="UP001152798">
    <property type="component" value="Chromosome 3"/>
</dbReference>
<evidence type="ECO:0000256" key="11">
    <source>
        <dbReference type="ARBA" id="ARBA00068331"/>
    </source>
</evidence>
<proteinExistence type="predicted"/>
<dbReference type="InterPro" id="IPR005033">
    <property type="entry name" value="YEATS"/>
</dbReference>
<evidence type="ECO:0000259" key="15">
    <source>
        <dbReference type="PROSITE" id="PS51037"/>
    </source>
</evidence>
<evidence type="ECO:0000256" key="10">
    <source>
        <dbReference type="ARBA" id="ARBA00064752"/>
    </source>
</evidence>
<evidence type="ECO:0000256" key="9">
    <source>
        <dbReference type="ARBA" id="ARBA00057736"/>
    </source>
</evidence>
<dbReference type="Gene3D" id="2.60.40.1970">
    <property type="entry name" value="YEATS domain"/>
    <property type="match status" value="1"/>
</dbReference>
<evidence type="ECO:0000256" key="3">
    <source>
        <dbReference type="ARBA" id="ARBA00022843"/>
    </source>
</evidence>
<dbReference type="InterPro" id="IPR055129">
    <property type="entry name" value="YEATS_dom"/>
</dbReference>
<keyword evidence="4" id="KW-0156">Chromatin regulator</keyword>
<comment type="subunit">
    <text evidence="10">Component of numerous complexes with chromatin remodeling and histone acetyltransferase activity. Component of the NuA4 histone acetyltransferase complex which contains the catalytic subunit KAT5/TIP60 and the subunits EP400, TRRAP/PAF400, BRD8/SMAP, EPC1, DMAP1/DNMAP1, RUVBL1/TIP49, RUVBL2, ING3, actin, ACTL6A/BAF53A, MORF4L1/MRG15, MORF4L2/MRGX, MRGBP, YEATS4/GAS41, VPS72/YL1 and MEAF6. The NuA4 complex interacts with MYC and the adenovirus E1A protein. Component of a NuA4-related complex which contains EP400, TRRAP/PAF400, SRCAP, BRD8/SMAP, EPC1, DMAP1/DNMAP1, RUVBL1/TIP49, RUVBL2, actin, ACTL6A/BAF53A, VPS72 and YEATS4/GAS41. Interacts with MLLT10/AF10. Also interacts with the SWI/SNF component SMARCB1/BAF47, TACC1 and TACC2, and the nuclear matrix protein NUMA1.</text>
</comment>
<dbReference type="GO" id="GO:0006355">
    <property type="term" value="P:regulation of DNA-templated transcription"/>
    <property type="evidence" value="ECO:0007669"/>
    <property type="project" value="InterPro"/>
</dbReference>
<keyword evidence="3" id="KW-0832">Ubl conjugation</keyword>